<name>A0A953IAI0_SYMTR</name>
<comment type="caution">
    <text evidence="2">The sequence shown here is derived from an EMBL/GenBank/DDBJ whole genome shotgun (WGS) entry which is preliminary data.</text>
</comment>
<evidence type="ECO:0000313" key="2">
    <source>
        <dbReference type="EMBL" id="MBY6276641.1"/>
    </source>
</evidence>
<evidence type="ECO:0000256" key="1">
    <source>
        <dbReference type="SAM" id="Phobius"/>
    </source>
</evidence>
<dbReference type="AlphaFoldDB" id="A0A953IAI0"/>
<dbReference type="RefSeq" id="WP_011194471.1">
    <property type="nucleotide sequence ID" value="NZ_PIUK01000096.1"/>
</dbReference>
<feature type="transmembrane region" description="Helical" evidence="1">
    <location>
        <begin position="6"/>
        <end position="30"/>
    </location>
</feature>
<dbReference type="OMA" id="HERTAEP"/>
<dbReference type="Proteomes" id="UP000732377">
    <property type="component" value="Unassembled WGS sequence"/>
</dbReference>
<keyword evidence="1" id="KW-0472">Membrane</keyword>
<protein>
    <recommendedName>
        <fullName evidence="4">Sporulation integral membrane protein YlbJ</fullName>
    </recommendedName>
</protein>
<evidence type="ECO:0008006" key="4">
    <source>
        <dbReference type="Google" id="ProtNLM"/>
    </source>
</evidence>
<feature type="transmembrane region" description="Helical" evidence="1">
    <location>
        <begin position="157"/>
        <end position="179"/>
    </location>
</feature>
<keyword evidence="1" id="KW-1133">Transmembrane helix</keyword>
<feature type="transmembrane region" description="Helical" evidence="1">
    <location>
        <begin position="191"/>
        <end position="211"/>
    </location>
</feature>
<dbReference type="EMBL" id="PIUK01000096">
    <property type="protein sequence ID" value="MBY6276641.1"/>
    <property type="molecule type" value="Genomic_DNA"/>
</dbReference>
<sequence>MAVGMFGMPALGHTMALAHYIAALLVGLTFRFYGIHEHERTAEPPREGNMLSRALAALIKARQEDGRPLGQMLGDAIKDSMRTMALICGYIMMFAVLARMIDVTGLFPYVSAPFRWLFAVLHIDPALVRAAVTGLLEIDLGTLAASRATDAPLAQQVAIAGAIIAWSGLSVHGQVASVLSGTDIRMGPYVAARLLHAVLAFIWTLVLLPMAGPLSLGAARVLPTLGGLPAALWQTPFWEHLMRGTRWSLVIPLCLALIGAGAALLTGGVRWVHFHTRR</sequence>
<feature type="transmembrane region" description="Helical" evidence="1">
    <location>
        <begin position="87"/>
        <end position="110"/>
    </location>
</feature>
<keyword evidence="1" id="KW-0812">Transmembrane</keyword>
<evidence type="ECO:0000313" key="3">
    <source>
        <dbReference type="Proteomes" id="UP000732377"/>
    </source>
</evidence>
<gene>
    <name evidence="2" type="ORF">CWE10_10555</name>
</gene>
<feature type="transmembrane region" description="Helical" evidence="1">
    <location>
        <begin position="249"/>
        <end position="272"/>
    </location>
</feature>
<proteinExistence type="predicted"/>
<organism evidence="2 3">
    <name type="scientific">Symbiobacterium thermophilum</name>
    <dbReference type="NCBI Taxonomy" id="2734"/>
    <lineage>
        <taxon>Bacteria</taxon>
        <taxon>Bacillati</taxon>
        <taxon>Bacillota</taxon>
        <taxon>Clostridia</taxon>
        <taxon>Eubacteriales</taxon>
        <taxon>Symbiobacteriaceae</taxon>
        <taxon>Symbiobacterium</taxon>
    </lineage>
</organism>
<reference evidence="2" key="1">
    <citation type="submission" date="2017-11" db="EMBL/GenBank/DDBJ databases">
        <title>Three new genomes from thermophilic consortium.</title>
        <authorList>
            <person name="Quaggio R."/>
            <person name="Amgarten D."/>
            <person name="Setubal J.C."/>
        </authorList>
    </citation>
    <scope>NUCLEOTIDE SEQUENCE</scope>
    <source>
        <strain evidence="2">ZCTH01-B2</strain>
    </source>
</reference>
<accession>A0A953IAI0</accession>